<gene>
    <name evidence="1" type="ORF">BYL167_LOCUS65173</name>
</gene>
<accession>A0A8S3F9Y6</accession>
<dbReference type="AlphaFoldDB" id="A0A8S3F9Y6"/>
<protein>
    <submittedName>
        <fullName evidence="1">Uncharacterized protein</fullName>
    </submittedName>
</protein>
<feature type="non-terminal residue" evidence="1">
    <location>
        <position position="1"/>
    </location>
</feature>
<proteinExistence type="predicted"/>
<name>A0A8S3F9Y6_9BILA</name>
<organism evidence="1 2">
    <name type="scientific">Rotaria magnacalcarata</name>
    <dbReference type="NCBI Taxonomy" id="392030"/>
    <lineage>
        <taxon>Eukaryota</taxon>
        <taxon>Metazoa</taxon>
        <taxon>Spiralia</taxon>
        <taxon>Gnathifera</taxon>
        <taxon>Rotifera</taxon>
        <taxon>Eurotatoria</taxon>
        <taxon>Bdelloidea</taxon>
        <taxon>Philodinida</taxon>
        <taxon>Philodinidae</taxon>
        <taxon>Rotaria</taxon>
    </lineage>
</organism>
<reference evidence="1" key="1">
    <citation type="submission" date="2021-02" db="EMBL/GenBank/DDBJ databases">
        <authorList>
            <person name="Nowell W R."/>
        </authorList>
    </citation>
    <scope>NUCLEOTIDE SEQUENCE</scope>
</reference>
<evidence type="ECO:0000313" key="1">
    <source>
        <dbReference type="EMBL" id="CAF5107288.1"/>
    </source>
</evidence>
<evidence type="ECO:0000313" key="2">
    <source>
        <dbReference type="Proteomes" id="UP000681967"/>
    </source>
</evidence>
<comment type="caution">
    <text evidence="1">The sequence shown here is derived from an EMBL/GenBank/DDBJ whole genome shotgun (WGS) entry which is preliminary data.</text>
</comment>
<dbReference type="Proteomes" id="UP000681967">
    <property type="component" value="Unassembled WGS sequence"/>
</dbReference>
<sequence>CLHGDLLNLNLQMNEQEIMLIADGAEAITLKKRYSTKLIKDLPPGTREDPF</sequence>
<dbReference type="EMBL" id="CAJOBH010240434">
    <property type="protein sequence ID" value="CAF5107288.1"/>
    <property type="molecule type" value="Genomic_DNA"/>
</dbReference>